<accession>I1CPG7</accession>
<organism evidence="2 3">
    <name type="scientific">Rhizopus delemar (strain RA 99-880 / ATCC MYA-4621 / FGSC 9543 / NRRL 43880)</name>
    <name type="common">Mucormycosis agent</name>
    <name type="synonym">Rhizopus arrhizus var. delemar</name>
    <dbReference type="NCBI Taxonomy" id="246409"/>
    <lineage>
        <taxon>Eukaryota</taxon>
        <taxon>Fungi</taxon>
        <taxon>Fungi incertae sedis</taxon>
        <taxon>Mucoromycota</taxon>
        <taxon>Mucoromycotina</taxon>
        <taxon>Mucoromycetes</taxon>
        <taxon>Mucorales</taxon>
        <taxon>Mucorineae</taxon>
        <taxon>Rhizopodaceae</taxon>
        <taxon>Rhizopus</taxon>
    </lineage>
</organism>
<dbReference type="AlphaFoldDB" id="I1CPG7"/>
<dbReference type="VEuPathDB" id="FungiDB:RO3G_15058"/>
<sequence length="130" mass="14559">MAFNNIHKVMLVLMTCFSLVFGQTYTVNNTQSTSSRFVNNGVNNINASDTNALCTSYPTVGICSKYIDYSIYVNGTSIPLLEQQLTHLVNISHGFNQIAPTCVDAYYRYACSFTYPKCDNNGRSHKANRF</sequence>
<dbReference type="EMBL" id="CH476746">
    <property type="protein sequence ID" value="EIE90347.1"/>
    <property type="molecule type" value="Genomic_DNA"/>
</dbReference>
<evidence type="ECO:0000313" key="3">
    <source>
        <dbReference type="Proteomes" id="UP000009138"/>
    </source>
</evidence>
<evidence type="ECO:0000313" key="2">
    <source>
        <dbReference type="EMBL" id="EIE90347.1"/>
    </source>
</evidence>
<reference evidence="2 3" key="1">
    <citation type="journal article" date="2009" name="PLoS Genet.">
        <title>Genomic analysis of the basal lineage fungus Rhizopus oryzae reveals a whole-genome duplication.</title>
        <authorList>
            <person name="Ma L.-J."/>
            <person name="Ibrahim A.S."/>
            <person name="Skory C."/>
            <person name="Grabherr M.G."/>
            <person name="Burger G."/>
            <person name="Butler M."/>
            <person name="Elias M."/>
            <person name="Idnurm A."/>
            <person name="Lang B.F."/>
            <person name="Sone T."/>
            <person name="Abe A."/>
            <person name="Calvo S.E."/>
            <person name="Corrochano L.M."/>
            <person name="Engels R."/>
            <person name="Fu J."/>
            <person name="Hansberg W."/>
            <person name="Kim J.-M."/>
            <person name="Kodira C.D."/>
            <person name="Koehrsen M.J."/>
            <person name="Liu B."/>
            <person name="Miranda-Saavedra D."/>
            <person name="O'Leary S."/>
            <person name="Ortiz-Castellanos L."/>
            <person name="Poulter R."/>
            <person name="Rodriguez-Romero J."/>
            <person name="Ruiz-Herrera J."/>
            <person name="Shen Y.-Q."/>
            <person name="Zeng Q."/>
            <person name="Galagan J."/>
            <person name="Birren B.W."/>
            <person name="Cuomo C.A."/>
            <person name="Wickes B.L."/>
        </authorList>
    </citation>
    <scope>NUCLEOTIDE SEQUENCE [LARGE SCALE GENOMIC DNA]</scope>
    <source>
        <strain evidence="3">RA 99-880 / ATCC MYA-4621 / FGSC 9543 / NRRL 43880</strain>
    </source>
</reference>
<evidence type="ECO:0000256" key="1">
    <source>
        <dbReference type="SAM" id="SignalP"/>
    </source>
</evidence>
<keyword evidence="3" id="KW-1185">Reference proteome</keyword>
<name>I1CPG7_RHIO9</name>
<dbReference type="OMA" id="CVSESAN"/>
<dbReference type="InterPro" id="IPR036790">
    <property type="entry name" value="Frizzled_dom_sf"/>
</dbReference>
<dbReference type="RefSeq" id="XP_067525743.1">
    <property type="nucleotide sequence ID" value="XM_067669642.1"/>
</dbReference>
<dbReference type="Proteomes" id="UP000009138">
    <property type="component" value="Unassembled WGS sequence"/>
</dbReference>
<feature type="signal peptide" evidence="1">
    <location>
        <begin position="1"/>
        <end position="22"/>
    </location>
</feature>
<evidence type="ECO:0008006" key="4">
    <source>
        <dbReference type="Google" id="ProtNLM"/>
    </source>
</evidence>
<gene>
    <name evidence="2" type="ORF">RO3G_15058</name>
</gene>
<dbReference type="Gene3D" id="1.10.2000.10">
    <property type="entry name" value="Frizzled cysteine-rich domain"/>
    <property type="match status" value="1"/>
</dbReference>
<keyword evidence="1" id="KW-0732">Signal</keyword>
<protein>
    <recommendedName>
        <fullName evidence="4">FZ domain-containing protein</fullName>
    </recommendedName>
</protein>
<proteinExistence type="predicted"/>
<dbReference type="STRING" id="246409.I1CPG7"/>
<feature type="chain" id="PRO_5003638161" description="FZ domain-containing protein" evidence="1">
    <location>
        <begin position="23"/>
        <end position="130"/>
    </location>
</feature>
<dbReference type="InParanoid" id="I1CPG7"/>
<dbReference type="GeneID" id="93622023"/>